<evidence type="ECO:0000256" key="7">
    <source>
        <dbReference type="PROSITE-ProRule" id="PRU01091"/>
    </source>
</evidence>
<dbReference type="Gene3D" id="1.10.10.10">
    <property type="entry name" value="Winged helix-like DNA-binding domain superfamily/Winged helix DNA-binding domain"/>
    <property type="match status" value="1"/>
</dbReference>
<keyword evidence="2" id="KW-0805">Transcription regulation</keyword>
<dbReference type="PANTHER" id="PTHR48111:SF43">
    <property type="entry name" value="STAGE 0 SPORULATION PROTEIN A HOMOLOG"/>
    <property type="match status" value="1"/>
</dbReference>
<feature type="modified residue" description="4-aspartylphosphate" evidence="6">
    <location>
        <position position="52"/>
    </location>
</feature>
<evidence type="ECO:0000259" key="9">
    <source>
        <dbReference type="PROSITE" id="PS51755"/>
    </source>
</evidence>
<dbReference type="PANTHER" id="PTHR48111">
    <property type="entry name" value="REGULATOR OF RPOS"/>
    <property type="match status" value="1"/>
</dbReference>
<dbReference type="SMART" id="SM00448">
    <property type="entry name" value="REC"/>
    <property type="match status" value="1"/>
</dbReference>
<keyword evidence="4" id="KW-0804">Transcription</keyword>
<dbReference type="SMART" id="SM00862">
    <property type="entry name" value="Trans_reg_C"/>
    <property type="match status" value="1"/>
</dbReference>
<evidence type="ECO:0000256" key="1">
    <source>
        <dbReference type="ARBA" id="ARBA00018672"/>
    </source>
</evidence>
<evidence type="ECO:0000256" key="5">
    <source>
        <dbReference type="ARBA" id="ARBA00024867"/>
    </source>
</evidence>
<evidence type="ECO:0000256" key="2">
    <source>
        <dbReference type="ARBA" id="ARBA00023015"/>
    </source>
</evidence>
<dbReference type="InterPro" id="IPR036388">
    <property type="entry name" value="WH-like_DNA-bd_sf"/>
</dbReference>
<feature type="DNA-binding region" description="OmpR/PhoB-type" evidence="7">
    <location>
        <begin position="126"/>
        <end position="224"/>
    </location>
</feature>
<dbReference type="InterPro" id="IPR001789">
    <property type="entry name" value="Sig_transdc_resp-reg_receiver"/>
</dbReference>
<reference evidence="10 11" key="1">
    <citation type="journal article" date="2020" name="New Microbes New Infect">
        <title>Sellimonas caecigallum sp. nov., description and genome sequence of a new member of the Sellimonas genus isolated from the cecum of feral chicken.</title>
        <authorList>
            <person name="Wongkuna S."/>
            <person name="Ghimire S."/>
            <person name="Antony L."/>
            <person name="Chankhamhaengdecha S."/>
            <person name="Janvilisri T."/>
            <person name="Scaria J."/>
        </authorList>
    </citation>
    <scope>NUCLEOTIDE SEQUENCE [LARGE SCALE GENOMIC DNA]</scope>
    <source>
        <strain evidence="10 11">SW451</strain>
    </source>
</reference>
<dbReference type="PROSITE" id="PS50110">
    <property type="entry name" value="RESPONSE_REGULATORY"/>
    <property type="match status" value="1"/>
</dbReference>
<comment type="caution">
    <text evidence="10">The sequence shown here is derived from an EMBL/GenBank/DDBJ whole genome shotgun (WGS) entry which is preliminary data.</text>
</comment>
<comment type="function">
    <text evidence="5">May play the central regulatory role in sporulation. It may be an element of the effector pathway responsible for the activation of sporulation genes in response to nutritional stress. Spo0A may act in concert with spo0H (a sigma factor) to control the expression of some genes that are critical to the sporulation process.</text>
</comment>
<proteinExistence type="predicted"/>
<feature type="domain" description="Response regulatory" evidence="8">
    <location>
        <begin position="3"/>
        <end position="116"/>
    </location>
</feature>
<dbReference type="EMBL" id="VIRV01000017">
    <property type="protein sequence ID" value="MBY0759495.1"/>
    <property type="molecule type" value="Genomic_DNA"/>
</dbReference>
<evidence type="ECO:0000313" key="11">
    <source>
        <dbReference type="Proteomes" id="UP000779049"/>
    </source>
</evidence>
<dbReference type="InterPro" id="IPR001867">
    <property type="entry name" value="OmpR/PhoB-type_DNA-bd"/>
</dbReference>
<dbReference type="InterPro" id="IPR039420">
    <property type="entry name" value="WalR-like"/>
</dbReference>
<evidence type="ECO:0000256" key="4">
    <source>
        <dbReference type="ARBA" id="ARBA00023163"/>
    </source>
</evidence>
<keyword evidence="6" id="KW-0597">Phosphoprotein</keyword>
<organism evidence="10 11">
    <name type="scientific">Sellimonas caecigallum</name>
    <dbReference type="NCBI Taxonomy" id="2592333"/>
    <lineage>
        <taxon>Bacteria</taxon>
        <taxon>Bacillati</taxon>
        <taxon>Bacillota</taxon>
        <taxon>Clostridia</taxon>
        <taxon>Lachnospirales</taxon>
        <taxon>Lachnospiraceae</taxon>
        <taxon>Sellimonas</taxon>
    </lineage>
</organism>
<evidence type="ECO:0000259" key="8">
    <source>
        <dbReference type="PROSITE" id="PS50110"/>
    </source>
</evidence>
<gene>
    <name evidence="10" type="ORF">FLB61_10425</name>
</gene>
<sequence length="224" mass="25849">MYKILIIEDDETIAKTLAEHLEKWGYTVRCAENFKNIAEETAEFSPELILLDIMLPFYNGFHWCSKIREFSKVPIVFLSSASDNMNIVMAMNMGGDDFIEKPFDLNVLTAKIQAILRRSYSFQGNVSIMEHKGLILNLGDASVLYKEEKIDLTKNEYRILQCLMEHAGKIVSREDIISRLWEDDSFIDDNTLTVNMTRLRKKLDKAGWKDGIVTKKGIGYMMEE</sequence>
<dbReference type="InterPro" id="IPR011006">
    <property type="entry name" value="CheY-like_superfamily"/>
</dbReference>
<evidence type="ECO:0000256" key="3">
    <source>
        <dbReference type="ARBA" id="ARBA00023125"/>
    </source>
</evidence>
<dbReference type="CDD" id="cd18159">
    <property type="entry name" value="REC_OmpR_NsrR-like"/>
    <property type="match status" value="1"/>
</dbReference>
<dbReference type="SUPFAM" id="SSF52172">
    <property type="entry name" value="CheY-like"/>
    <property type="match status" value="1"/>
</dbReference>
<accession>A0ABS7L8T1</accession>
<dbReference type="Pfam" id="PF00072">
    <property type="entry name" value="Response_reg"/>
    <property type="match status" value="1"/>
</dbReference>
<dbReference type="Pfam" id="PF00486">
    <property type="entry name" value="Trans_reg_C"/>
    <property type="match status" value="1"/>
</dbReference>
<dbReference type="Proteomes" id="UP000779049">
    <property type="component" value="Unassembled WGS sequence"/>
</dbReference>
<dbReference type="CDD" id="cd00383">
    <property type="entry name" value="trans_reg_C"/>
    <property type="match status" value="1"/>
</dbReference>
<keyword evidence="11" id="KW-1185">Reference proteome</keyword>
<dbReference type="PROSITE" id="PS51755">
    <property type="entry name" value="OMPR_PHOB"/>
    <property type="match status" value="1"/>
</dbReference>
<dbReference type="Gene3D" id="3.40.50.2300">
    <property type="match status" value="1"/>
</dbReference>
<evidence type="ECO:0000256" key="6">
    <source>
        <dbReference type="PROSITE-ProRule" id="PRU00169"/>
    </source>
</evidence>
<evidence type="ECO:0000313" key="10">
    <source>
        <dbReference type="EMBL" id="MBY0759495.1"/>
    </source>
</evidence>
<feature type="domain" description="OmpR/PhoB-type" evidence="9">
    <location>
        <begin position="126"/>
        <end position="224"/>
    </location>
</feature>
<dbReference type="RefSeq" id="WP_087202502.1">
    <property type="nucleotide sequence ID" value="NZ_CP173660.1"/>
</dbReference>
<protein>
    <recommendedName>
        <fullName evidence="1">Stage 0 sporulation protein A homolog</fullName>
    </recommendedName>
</protein>
<keyword evidence="3 7" id="KW-0238">DNA-binding</keyword>
<name>A0ABS7L8T1_9FIRM</name>